<dbReference type="Proteomes" id="UP000026961">
    <property type="component" value="Chromosome 4"/>
</dbReference>
<evidence type="ECO:0000313" key="1">
    <source>
        <dbReference type="EnsemblPlants" id="OGLUM04G24550.1"/>
    </source>
</evidence>
<protein>
    <submittedName>
        <fullName evidence="1">Uncharacterized protein</fullName>
    </submittedName>
</protein>
<dbReference type="AlphaFoldDB" id="A0A0D9ZQD3"/>
<proteinExistence type="predicted"/>
<dbReference type="EnsemblPlants" id="OGLUM04G24550.1">
    <property type="protein sequence ID" value="OGLUM04G24550.1"/>
    <property type="gene ID" value="OGLUM04G24550"/>
</dbReference>
<name>A0A0D9ZQD3_9ORYZ</name>
<dbReference type="HOGENOM" id="CLU_1449833_0_0_1"/>
<evidence type="ECO:0000313" key="2">
    <source>
        <dbReference type="Proteomes" id="UP000026961"/>
    </source>
</evidence>
<accession>A0A0D9ZQD3</accession>
<organism evidence="1">
    <name type="scientific">Oryza glumipatula</name>
    <dbReference type="NCBI Taxonomy" id="40148"/>
    <lineage>
        <taxon>Eukaryota</taxon>
        <taxon>Viridiplantae</taxon>
        <taxon>Streptophyta</taxon>
        <taxon>Embryophyta</taxon>
        <taxon>Tracheophyta</taxon>
        <taxon>Spermatophyta</taxon>
        <taxon>Magnoliopsida</taxon>
        <taxon>Liliopsida</taxon>
        <taxon>Poales</taxon>
        <taxon>Poaceae</taxon>
        <taxon>BOP clade</taxon>
        <taxon>Oryzoideae</taxon>
        <taxon>Oryzeae</taxon>
        <taxon>Oryzinae</taxon>
        <taxon>Oryza</taxon>
    </lineage>
</organism>
<keyword evidence="2" id="KW-1185">Reference proteome</keyword>
<reference evidence="1" key="1">
    <citation type="submission" date="2015-04" db="UniProtKB">
        <authorList>
            <consortium name="EnsemblPlants"/>
        </authorList>
    </citation>
    <scope>IDENTIFICATION</scope>
</reference>
<dbReference type="Gramene" id="OGLUM04G24550.1">
    <property type="protein sequence ID" value="OGLUM04G24550.1"/>
    <property type="gene ID" value="OGLUM04G24550"/>
</dbReference>
<sequence length="166" mass="18431">MAFRGWPRARLCRWLQSRRHELFCGHRCGGACVGDVKMLAKALPCFWPVRQRRRPWVSFPSLEALSWHSFISSQISPGENLVPIFGRVAVASRIVSSLGASLRRSSNASMTIDGFAFLGPLLSCGGRHALRLFLLMKSKLLADGVRRRLATMTCCSLFQGVLVLAV</sequence>
<reference evidence="1" key="2">
    <citation type="submission" date="2018-05" db="EMBL/GenBank/DDBJ databases">
        <title>OgluRS3 (Oryza glumaepatula Reference Sequence Version 3).</title>
        <authorList>
            <person name="Zhang J."/>
            <person name="Kudrna D."/>
            <person name="Lee S."/>
            <person name="Talag J."/>
            <person name="Welchert J."/>
            <person name="Wing R.A."/>
        </authorList>
    </citation>
    <scope>NUCLEOTIDE SEQUENCE [LARGE SCALE GENOMIC DNA]</scope>
</reference>